<evidence type="ECO:0000313" key="1">
    <source>
        <dbReference type="EMBL" id="CRL23820.1"/>
    </source>
</evidence>
<sequence>MDPPRHTLGSLGIERGKKKNRELLITEVTAVRKKK</sequence>
<dbReference type="EMBL" id="HG793143">
    <property type="protein sequence ID" value="CRL23820.1"/>
    <property type="molecule type" value="Genomic_DNA"/>
</dbReference>
<keyword evidence="2" id="KW-1185">Reference proteome</keyword>
<organism evidence="1 2">
    <name type="scientific">Penicillium camemberti (strain FM 013)</name>
    <dbReference type="NCBI Taxonomy" id="1429867"/>
    <lineage>
        <taxon>Eukaryota</taxon>
        <taxon>Fungi</taxon>
        <taxon>Dikarya</taxon>
        <taxon>Ascomycota</taxon>
        <taxon>Pezizomycotina</taxon>
        <taxon>Eurotiomycetes</taxon>
        <taxon>Eurotiomycetidae</taxon>
        <taxon>Eurotiales</taxon>
        <taxon>Aspergillaceae</taxon>
        <taxon>Penicillium</taxon>
    </lineage>
</organism>
<proteinExistence type="predicted"/>
<name>A0A0G4PBY8_PENC3</name>
<evidence type="ECO:0000313" key="2">
    <source>
        <dbReference type="Proteomes" id="UP000053732"/>
    </source>
</evidence>
<reference evidence="1 2" key="1">
    <citation type="journal article" date="2014" name="Nat. Commun.">
        <title>Multiple recent horizontal transfers of a large genomic region in cheese making fungi.</title>
        <authorList>
            <person name="Cheeseman K."/>
            <person name="Ropars J."/>
            <person name="Renault P."/>
            <person name="Dupont J."/>
            <person name="Gouzy J."/>
            <person name="Branca A."/>
            <person name="Abraham A.L."/>
            <person name="Ceppi M."/>
            <person name="Conseiller E."/>
            <person name="Debuchy R."/>
            <person name="Malagnac F."/>
            <person name="Goarin A."/>
            <person name="Silar P."/>
            <person name="Lacoste S."/>
            <person name="Sallet E."/>
            <person name="Bensimon A."/>
            <person name="Giraud T."/>
            <person name="Brygoo Y."/>
        </authorList>
    </citation>
    <scope>NUCLEOTIDE SEQUENCE [LARGE SCALE GENOMIC DNA]</scope>
    <source>
        <strain evidence="2">FM 013</strain>
    </source>
</reference>
<protein>
    <submittedName>
        <fullName evidence="1">Str. FM013</fullName>
    </submittedName>
</protein>
<dbReference type="AlphaFoldDB" id="A0A0G4PBY8"/>
<gene>
    <name evidence="1" type="ORF">PCAMFM013_S010g000258</name>
</gene>
<accession>A0A0G4PBY8</accession>
<dbReference type="Proteomes" id="UP000053732">
    <property type="component" value="Unassembled WGS sequence"/>
</dbReference>